<dbReference type="Proteomes" id="UP000183954">
    <property type="component" value="Unassembled WGS sequence"/>
</dbReference>
<keyword evidence="1" id="KW-0472">Membrane</keyword>
<organism evidence="3 4">
    <name type="scientific">Desulfosporosinus lacus DSM 15449</name>
    <dbReference type="NCBI Taxonomy" id="1121420"/>
    <lineage>
        <taxon>Bacteria</taxon>
        <taxon>Bacillati</taxon>
        <taxon>Bacillota</taxon>
        <taxon>Clostridia</taxon>
        <taxon>Eubacteriales</taxon>
        <taxon>Desulfitobacteriaceae</taxon>
        <taxon>Desulfosporosinus</taxon>
    </lineage>
</organism>
<feature type="domain" description="Protein-glutamine gamma-glutamyltransferase-like C-terminal" evidence="2">
    <location>
        <begin position="356"/>
        <end position="414"/>
    </location>
</feature>
<evidence type="ECO:0000259" key="2">
    <source>
        <dbReference type="Pfam" id="PF13559"/>
    </source>
</evidence>
<dbReference type="EMBL" id="FQXJ01000010">
    <property type="protein sequence ID" value="SHI20211.1"/>
    <property type="molecule type" value="Genomic_DNA"/>
</dbReference>
<feature type="transmembrane region" description="Helical" evidence="1">
    <location>
        <begin position="281"/>
        <end position="307"/>
    </location>
</feature>
<feature type="transmembrane region" description="Helical" evidence="1">
    <location>
        <begin position="6"/>
        <end position="28"/>
    </location>
</feature>
<keyword evidence="1" id="KW-0812">Transmembrane</keyword>
<reference evidence="4" key="1">
    <citation type="submission" date="2016-11" db="EMBL/GenBank/DDBJ databases">
        <authorList>
            <person name="Varghese N."/>
            <person name="Submissions S."/>
        </authorList>
    </citation>
    <scope>NUCLEOTIDE SEQUENCE [LARGE SCALE GENOMIC DNA]</scope>
    <source>
        <strain evidence="4">DSM 15449</strain>
    </source>
</reference>
<accession>A0A1M5Z7N4</accession>
<proteinExistence type="predicted"/>
<feature type="transmembrane region" description="Helical" evidence="1">
    <location>
        <begin position="131"/>
        <end position="149"/>
    </location>
</feature>
<dbReference type="Pfam" id="PF13559">
    <property type="entry name" value="DUF4129"/>
    <property type="match status" value="1"/>
</dbReference>
<name>A0A1M5Z7N4_9FIRM</name>
<keyword evidence="1" id="KW-1133">Transmembrane helix</keyword>
<keyword evidence="4" id="KW-1185">Reference proteome</keyword>
<feature type="transmembrane region" description="Helical" evidence="1">
    <location>
        <begin position="220"/>
        <end position="239"/>
    </location>
</feature>
<protein>
    <recommendedName>
        <fullName evidence="2">Protein-glutamine gamma-glutamyltransferase-like C-terminal domain-containing protein</fullName>
    </recommendedName>
</protein>
<feature type="transmembrane region" description="Helical" evidence="1">
    <location>
        <begin position="87"/>
        <end position="111"/>
    </location>
</feature>
<evidence type="ECO:0000313" key="4">
    <source>
        <dbReference type="Proteomes" id="UP000183954"/>
    </source>
</evidence>
<evidence type="ECO:0000256" key="1">
    <source>
        <dbReference type="SAM" id="Phobius"/>
    </source>
</evidence>
<feature type="transmembrane region" description="Helical" evidence="1">
    <location>
        <begin position="40"/>
        <end position="58"/>
    </location>
</feature>
<dbReference type="InterPro" id="IPR025403">
    <property type="entry name" value="TgpA-like_C"/>
</dbReference>
<dbReference type="STRING" id="1121420.SAMN02746098_03065"/>
<evidence type="ECO:0000313" key="3">
    <source>
        <dbReference type="EMBL" id="SHI20211.1"/>
    </source>
</evidence>
<feature type="transmembrane region" description="Helical" evidence="1">
    <location>
        <begin position="185"/>
        <end position="208"/>
    </location>
</feature>
<feature type="transmembrane region" description="Helical" evidence="1">
    <location>
        <begin position="156"/>
        <end position="173"/>
    </location>
</feature>
<feature type="transmembrane region" description="Helical" evidence="1">
    <location>
        <begin position="64"/>
        <end position="80"/>
    </location>
</feature>
<gene>
    <name evidence="3" type="ORF">SAMN02746098_03065</name>
</gene>
<sequence>MRYHNVFLRLALISSETCFLILLIFFLMGLFQGSPLLNPLFFFVLSGVLTLINMILAAGNFQRLTIVGINILLLGIFVSSTNWQTGFILFSIPLEGLTVFNIILVHSSILWLGYRSLYLAYHKSTPNVYSHFDWCIFLTFLVFISMGVAKISLPGGITWIIAAVFVNLLPLYIDNNTGEKINPLSGWVLSIAITMLLYLSAETVSLFPHISGTAGGAIDMFGKVLLFLVNILVSVFSLWNKFSISNTRADLTDQSATKQNFNPLPNADSTWQHIILQGVTWFLLIMLCVCVIMIVFYFIRFLISWLFQRQVGKSRRAGFNPIFLWKNIYASVLKNIKKVSNLIILLLPVRMSTDHAYGQLLRWGCWKKCPRQIDETPYDYYQRLADHYPELSSELETITSFYVVYRYSDECPSDLMVPQLKSMVRKVYLSDFYRLVIRIKRKCS</sequence>
<dbReference type="AlphaFoldDB" id="A0A1M5Z7N4"/>